<sequence length="105" mass="11819">MNISKEEIEHGERALILLYTDRQIDSINDLRVRFFIENVSINSLSNDLSTLPPTSSATKYHSLRTYSQIGLLVPKLTDMAPAPATILQVIRFTYKTGCRSMACGR</sequence>
<keyword evidence="2" id="KW-1185">Reference proteome</keyword>
<feature type="non-terminal residue" evidence="1">
    <location>
        <position position="105"/>
    </location>
</feature>
<name>A0ABY7DUX4_MYAAR</name>
<proteinExistence type="predicted"/>
<dbReference type="EMBL" id="CP111015">
    <property type="protein sequence ID" value="WAR01528.1"/>
    <property type="molecule type" value="Genomic_DNA"/>
</dbReference>
<evidence type="ECO:0000313" key="1">
    <source>
        <dbReference type="EMBL" id="WAR01528.1"/>
    </source>
</evidence>
<accession>A0ABY7DUX4</accession>
<protein>
    <submittedName>
        <fullName evidence="1">Uncharacterized protein</fullName>
    </submittedName>
</protein>
<evidence type="ECO:0000313" key="2">
    <source>
        <dbReference type="Proteomes" id="UP001164746"/>
    </source>
</evidence>
<dbReference type="Proteomes" id="UP001164746">
    <property type="component" value="Chromosome 4"/>
</dbReference>
<gene>
    <name evidence="1" type="ORF">MAR_008086</name>
</gene>
<reference evidence="1" key="1">
    <citation type="submission" date="2022-11" db="EMBL/GenBank/DDBJ databases">
        <title>Centuries of genome instability and evolution in soft-shell clam transmissible cancer (bioRxiv).</title>
        <authorList>
            <person name="Hart S.F.M."/>
            <person name="Yonemitsu M.A."/>
            <person name="Giersch R.M."/>
            <person name="Beal B.F."/>
            <person name="Arriagada G."/>
            <person name="Davis B.W."/>
            <person name="Ostrander E.A."/>
            <person name="Goff S.P."/>
            <person name="Metzger M.J."/>
        </authorList>
    </citation>
    <scope>NUCLEOTIDE SEQUENCE</scope>
    <source>
        <strain evidence="1">MELC-2E11</strain>
        <tissue evidence="1">Siphon/mantle</tissue>
    </source>
</reference>
<organism evidence="1 2">
    <name type="scientific">Mya arenaria</name>
    <name type="common">Soft-shell clam</name>
    <dbReference type="NCBI Taxonomy" id="6604"/>
    <lineage>
        <taxon>Eukaryota</taxon>
        <taxon>Metazoa</taxon>
        <taxon>Spiralia</taxon>
        <taxon>Lophotrochozoa</taxon>
        <taxon>Mollusca</taxon>
        <taxon>Bivalvia</taxon>
        <taxon>Autobranchia</taxon>
        <taxon>Heteroconchia</taxon>
        <taxon>Euheterodonta</taxon>
        <taxon>Imparidentia</taxon>
        <taxon>Neoheterodontei</taxon>
        <taxon>Myida</taxon>
        <taxon>Myoidea</taxon>
        <taxon>Myidae</taxon>
        <taxon>Mya</taxon>
    </lineage>
</organism>